<proteinExistence type="predicted"/>
<organism evidence="1 2">
    <name type="scientific">Ophiobolus disseminans</name>
    <dbReference type="NCBI Taxonomy" id="1469910"/>
    <lineage>
        <taxon>Eukaryota</taxon>
        <taxon>Fungi</taxon>
        <taxon>Dikarya</taxon>
        <taxon>Ascomycota</taxon>
        <taxon>Pezizomycotina</taxon>
        <taxon>Dothideomycetes</taxon>
        <taxon>Pleosporomycetidae</taxon>
        <taxon>Pleosporales</taxon>
        <taxon>Pleosporineae</taxon>
        <taxon>Phaeosphaeriaceae</taxon>
        <taxon>Ophiobolus</taxon>
    </lineage>
</organism>
<sequence length="280" mass="31904">MTVPASIDAATLSTPADTSQCSFIGLPAEIRNQVYTVLFKFANPVHISVHPHPKAHKRCYRRDVTFSLSDTEIPSNVFLACRTMYHDATSIFYKNKVFVLDLESMFGIRSPKCPVEVLDAFFAAIGSQGSALRKLVLGIDFLWCARDHRVRHFWDHKYSDKMVFGKEYHAVEITPLLRVIWNNNITADVTIVHESDHGHRVAQLDMNLQRDMHLANAILRSLLYGPLNLKAHAWPCSLCSGNQIRLLRWDDRLEPRRSGYEAMGSFPIGPRSCSDLYCKR</sequence>
<gene>
    <name evidence="1" type="ORF">CC86DRAFT_459824</name>
</gene>
<name>A0A6A6ZJF5_9PLEO</name>
<accession>A0A6A6ZJF5</accession>
<evidence type="ECO:0000313" key="1">
    <source>
        <dbReference type="EMBL" id="KAF2820347.1"/>
    </source>
</evidence>
<dbReference type="PANTHER" id="PTHR42085:SF1">
    <property type="entry name" value="F-BOX DOMAIN-CONTAINING PROTEIN"/>
    <property type="match status" value="1"/>
</dbReference>
<keyword evidence="2" id="KW-1185">Reference proteome</keyword>
<dbReference type="PANTHER" id="PTHR42085">
    <property type="entry name" value="F-BOX DOMAIN-CONTAINING PROTEIN"/>
    <property type="match status" value="1"/>
</dbReference>
<evidence type="ECO:0000313" key="2">
    <source>
        <dbReference type="Proteomes" id="UP000799424"/>
    </source>
</evidence>
<dbReference type="InterPro" id="IPR038883">
    <property type="entry name" value="AN11006-like"/>
</dbReference>
<dbReference type="OrthoDB" id="3801356at2759"/>
<dbReference type="Proteomes" id="UP000799424">
    <property type="component" value="Unassembled WGS sequence"/>
</dbReference>
<evidence type="ECO:0008006" key="3">
    <source>
        <dbReference type="Google" id="ProtNLM"/>
    </source>
</evidence>
<dbReference type="EMBL" id="MU006241">
    <property type="protein sequence ID" value="KAF2820347.1"/>
    <property type="molecule type" value="Genomic_DNA"/>
</dbReference>
<dbReference type="AlphaFoldDB" id="A0A6A6ZJF5"/>
<protein>
    <recommendedName>
        <fullName evidence="3">F-box domain-containing protein</fullName>
    </recommendedName>
</protein>
<reference evidence="1" key="1">
    <citation type="journal article" date="2020" name="Stud. Mycol.">
        <title>101 Dothideomycetes genomes: a test case for predicting lifestyles and emergence of pathogens.</title>
        <authorList>
            <person name="Haridas S."/>
            <person name="Albert R."/>
            <person name="Binder M."/>
            <person name="Bloem J."/>
            <person name="Labutti K."/>
            <person name="Salamov A."/>
            <person name="Andreopoulos B."/>
            <person name="Baker S."/>
            <person name="Barry K."/>
            <person name="Bills G."/>
            <person name="Bluhm B."/>
            <person name="Cannon C."/>
            <person name="Castanera R."/>
            <person name="Culley D."/>
            <person name="Daum C."/>
            <person name="Ezra D."/>
            <person name="Gonzalez J."/>
            <person name="Henrissat B."/>
            <person name="Kuo A."/>
            <person name="Liang C."/>
            <person name="Lipzen A."/>
            <person name="Lutzoni F."/>
            <person name="Magnuson J."/>
            <person name="Mondo S."/>
            <person name="Nolan M."/>
            <person name="Ohm R."/>
            <person name="Pangilinan J."/>
            <person name="Park H.-J."/>
            <person name="Ramirez L."/>
            <person name="Alfaro M."/>
            <person name="Sun H."/>
            <person name="Tritt A."/>
            <person name="Yoshinaga Y."/>
            <person name="Zwiers L.-H."/>
            <person name="Turgeon B."/>
            <person name="Goodwin S."/>
            <person name="Spatafora J."/>
            <person name="Crous P."/>
            <person name="Grigoriev I."/>
        </authorList>
    </citation>
    <scope>NUCLEOTIDE SEQUENCE</scope>
    <source>
        <strain evidence="1">CBS 113818</strain>
    </source>
</reference>